<dbReference type="Proteomes" id="UP001254813">
    <property type="component" value="Unassembled WGS sequence"/>
</dbReference>
<accession>A0ABU2FXD5</accession>
<protein>
    <recommendedName>
        <fullName evidence="3">Small CPxCG-related zinc finger protein</fullName>
    </recommendedName>
</protein>
<gene>
    <name evidence="1" type="ORF">NDI79_03300</name>
</gene>
<evidence type="ECO:0000313" key="1">
    <source>
        <dbReference type="EMBL" id="MDS0293197.1"/>
    </source>
</evidence>
<comment type="caution">
    <text evidence="1">The sequence shown here is derived from an EMBL/GenBank/DDBJ whole genome shotgun (WGS) entry which is preliminary data.</text>
</comment>
<reference evidence="1 2" key="1">
    <citation type="submission" date="2022-06" db="EMBL/GenBank/DDBJ databases">
        <title>Halogeometricum sp. a new haloarchaeum isolate from saline soil.</title>
        <authorList>
            <person name="Strakova D."/>
            <person name="Galisteo C."/>
            <person name="Sanchez-Porro C."/>
            <person name="Ventosa A."/>
        </authorList>
    </citation>
    <scope>NUCLEOTIDE SEQUENCE [LARGE SCALE GENOMIC DNA]</scope>
    <source>
        <strain evidence="2">S3BR25-2</strain>
    </source>
</reference>
<sequence>MVFEWISYFDCGACGTVERADAVGYDSLGYPECPGCGARTGPLVGAGATETGTEALD</sequence>
<keyword evidence="2" id="KW-1185">Reference proteome</keyword>
<organism evidence="1 2">
    <name type="scientific">Halogeometricum luteum</name>
    <dbReference type="NCBI Taxonomy" id="2950537"/>
    <lineage>
        <taxon>Archaea</taxon>
        <taxon>Methanobacteriati</taxon>
        <taxon>Methanobacteriota</taxon>
        <taxon>Stenosarchaea group</taxon>
        <taxon>Halobacteria</taxon>
        <taxon>Halobacteriales</taxon>
        <taxon>Haloferacaceae</taxon>
        <taxon>Halogeometricum</taxon>
    </lineage>
</organism>
<proteinExistence type="predicted"/>
<evidence type="ECO:0000313" key="2">
    <source>
        <dbReference type="Proteomes" id="UP001254813"/>
    </source>
</evidence>
<dbReference type="RefSeq" id="WP_310927018.1">
    <property type="nucleotide sequence ID" value="NZ_JAMQOQ010000001.1"/>
</dbReference>
<dbReference type="EMBL" id="JAMQOQ010000001">
    <property type="protein sequence ID" value="MDS0293197.1"/>
    <property type="molecule type" value="Genomic_DNA"/>
</dbReference>
<name>A0ABU2FXD5_9EURY</name>
<evidence type="ECO:0008006" key="3">
    <source>
        <dbReference type="Google" id="ProtNLM"/>
    </source>
</evidence>